<proteinExistence type="predicted"/>
<dbReference type="AlphaFoldDB" id="A0AAV5T7I7"/>
<reference evidence="1" key="1">
    <citation type="submission" date="2023-10" db="EMBL/GenBank/DDBJ databases">
        <title>Genome assembly of Pristionchus species.</title>
        <authorList>
            <person name="Yoshida K."/>
            <person name="Sommer R.J."/>
        </authorList>
    </citation>
    <scope>NUCLEOTIDE SEQUENCE</scope>
    <source>
        <strain evidence="1">RS0144</strain>
    </source>
</reference>
<keyword evidence="2" id="KW-1185">Reference proteome</keyword>
<gene>
    <name evidence="1" type="ORF">PENTCL1PPCAC_13250</name>
</gene>
<accession>A0AAV5T7I7</accession>
<evidence type="ECO:0000313" key="1">
    <source>
        <dbReference type="EMBL" id="GMS91075.1"/>
    </source>
</evidence>
<name>A0AAV5T7I7_9BILA</name>
<sequence length="67" mass="7775">FARSRRRYSRAWNVSILRDRPRYFGTLVQRSTDGSMCVFLKCTVHDDTPSVLLLSIHNNRSSQSISD</sequence>
<dbReference type="Proteomes" id="UP001432027">
    <property type="component" value="Unassembled WGS sequence"/>
</dbReference>
<feature type="non-terminal residue" evidence="1">
    <location>
        <position position="1"/>
    </location>
</feature>
<evidence type="ECO:0000313" key="2">
    <source>
        <dbReference type="Proteomes" id="UP001432027"/>
    </source>
</evidence>
<comment type="caution">
    <text evidence="1">The sequence shown here is derived from an EMBL/GenBank/DDBJ whole genome shotgun (WGS) entry which is preliminary data.</text>
</comment>
<organism evidence="1 2">
    <name type="scientific">Pristionchus entomophagus</name>
    <dbReference type="NCBI Taxonomy" id="358040"/>
    <lineage>
        <taxon>Eukaryota</taxon>
        <taxon>Metazoa</taxon>
        <taxon>Ecdysozoa</taxon>
        <taxon>Nematoda</taxon>
        <taxon>Chromadorea</taxon>
        <taxon>Rhabditida</taxon>
        <taxon>Rhabditina</taxon>
        <taxon>Diplogasteromorpha</taxon>
        <taxon>Diplogasteroidea</taxon>
        <taxon>Neodiplogasteridae</taxon>
        <taxon>Pristionchus</taxon>
    </lineage>
</organism>
<protein>
    <submittedName>
        <fullName evidence="1">Uncharacterized protein</fullName>
    </submittedName>
</protein>
<dbReference type="EMBL" id="BTSX01000003">
    <property type="protein sequence ID" value="GMS91075.1"/>
    <property type="molecule type" value="Genomic_DNA"/>
</dbReference>